<dbReference type="Pfam" id="PF03352">
    <property type="entry name" value="Adenine_glyco"/>
    <property type="match status" value="1"/>
</dbReference>
<dbReference type="Gene3D" id="1.10.340.30">
    <property type="entry name" value="Hypothetical protein, domain 2"/>
    <property type="match status" value="1"/>
</dbReference>
<dbReference type="RefSeq" id="WP_231448349.1">
    <property type="nucleotide sequence ID" value="NZ_JAJOMB010000022.1"/>
</dbReference>
<evidence type="ECO:0000313" key="3">
    <source>
        <dbReference type="Proteomes" id="UP001138997"/>
    </source>
</evidence>
<keyword evidence="1" id="KW-0862">Zinc</keyword>
<dbReference type="Proteomes" id="UP001138997">
    <property type="component" value="Unassembled WGS sequence"/>
</dbReference>
<dbReference type="InterPro" id="IPR011257">
    <property type="entry name" value="DNA_glycosylase"/>
</dbReference>
<keyword evidence="3" id="KW-1185">Reference proteome</keyword>
<feature type="binding site" evidence="1">
    <location>
        <position position="30"/>
    </location>
    <ligand>
        <name>Zn(2+)</name>
        <dbReference type="ChEBI" id="CHEBI:29105"/>
    </ligand>
</feature>
<keyword evidence="1" id="KW-0479">Metal-binding</keyword>
<dbReference type="GO" id="GO:0006284">
    <property type="term" value="P:base-excision repair"/>
    <property type="evidence" value="ECO:0007669"/>
    <property type="project" value="InterPro"/>
</dbReference>
<feature type="binding site" evidence="1">
    <location>
        <position position="188"/>
    </location>
    <ligand>
        <name>Zn(2+)</name>
        <dbReference type="ChEBI" id="CHEBI:29105"/>
    </ligand>
</feature>
<dbReference type="InterPro" id="IPR004597">
    <property type="entry name" value="Tag"/>
</dbReference>
<gene>
    <name evidence="2" type="ORF">LR394_31990</name>
</gene>
<accession>A0A9X1NL48</accession>
<name>A0A9X1NL48_9ACTN</name>
<dbReference type="PANTHER" id="PTHR30037:SF4">
    <property type="entry name" value="DNA-3-METHYLADENINE GLYCOSYLASE I"/>
    <property type="match status" value="1"/>
</dbReference>
<feature type="binding site" evidence="1">
    <location>
        <position position="17"/>
    </location>
    <ligand>
        <name>Zn(2+)</name>
        <dbReference type="ChEBI" id="CHEBI:29105"/>
    </ligand>
</feature>
<protein>
    <submittedName>
        <fullName evidence="2">DNA-3-methyladenine glycosylase I</fullName>
    </submittedName>
</protein>
<evidence type="ECO:0000313" key="2">
    <source>
        <dbReference type="EMBL" id="MCD5315529.1"/>
    </source>
</evidence>
<evidence type="ECO:0000256" key="1">
    <source>
        <dbReference type="PIRSR" id="PIRSR604597-1"/>
    </source>
</evidence>
<reference evidence="2" key="1">
    <citation type="submission" date="2021-11" db="EMBL/GenBank/DDBJ databases">
        <title>Streptomyces corallinus and Kineosporia corallina sp. nov., two new coral-derived marine actinobacteria.</title>
        <authorList>
            <person name="Buangrab K."/>
            <person name="Sutthacheep M."/>
            <person name="Yeemin T."/>
            <person name="Harunari E."/>
            <person name="Igarashi Y."/>
            <person name="Sripreechasak P."/>
            <person name="Kanchanasin P."/>
            <person name="Tanasupawat S."/>
            <person name="Phongsopitanun W."/>
        </authorList>
    </citation>
    <scope>NUCLEOTIDE SEQUENCE</scope>
    <source>
        <strain evidence="2">JCM 31032</strain>
    </source>
</reference>
<dbReference type="EMBL" id="JAJOMB010000022">
    <property type="protein sequence ID" value="MCD5315529.1"/>
    <property type="molecule type" value="Genomic_DNA"/>
</dbReference>
<proteinExistence type="predicted"/>
<comment type="caution">
    <text evidence="2">The sequence shown here is derived from an EMBL/GenBank/DDBJ whole genome shotgun (WGS) entry which is preliminary data.</text>
</comment>
<dbReference type="InterPro" id="IPR005019">
    <property type="entry name" value="Adenine_glyco"/>
</dbReference>
<dbReference type="AlphaFoldDB" id="A0A9X1NL48"/>
<sequence>MAETPALLTGEDGLRRCFWGTSSAEYRAYHDEEWGRPVRGETRLFERITLEAFQSGLAWITILRKRENFRAAFHGFDPEKVAAFGEADVDRLLGDPGIVRNRAKINAAVRNARAVLEVRDSVEGGLDALIWSFAPEKPARAPRRAADVPATTPASTALAKELKRRGFAFVGPTTAYAAMQACGLVNDHFQGCLARDASGRGSAAKK</sequence>
<dbReference type="GO" id="GO:0008725">
    <property type="term" value="F:DNA-3-methyladenine glycosylase activity"/>
    <property type="evidence" value="ECO:0007669"/>
    <property type="project" value="InterPro"/>
</dbReference>
<dbReference type="InterPro" id="IPR052891">
    <property type="entry name" value="DNA-3mA_glycosylase"/>
</dbReference>
<feature type="binding site" evidence="1">
    <location>
        <position position="192"/>
    </location>
    <ligand>
        <name>Zn(2+)</name>
        <dbReference type="ChEBI" id="CHEBI:29105"/>
    </ligand>
</feature>
<dbReference type="NCBIfam" id="TIGR00624">
    <property type="entry name" value="tag"/>
    <property type="match status" value="1"/>
</dbReference>
<dbReference type="SUPFAM" id="SSF48150">
    <property type="entry name" value="DNA-glycosylase"/>
    <property type="match status" value="1"/>
</dbReference>
<dbReference type="PANTHER" id="PTHR30037">
    <property type="entry name" value="DNA-3-METHYLADENINE GLYCOSYLASE 1"/>
    <property type="match status" value="1"/>
</dbReference>
<organism evidence="2 3">
    <name type="scientific">Kineosporia babensis</name>
    <dbReference type="NCBI Taxonomy" id="499548"/>
    <lineage>
        <taxon>Bacteria</taxon>
        <taxon>Bacillati</taxon>
        <taxon>Actinomycetota</taxon>
        <taxon>Actinomycetes</taxon>
        <taxon>Kineosporiales</taxon>
        <taxon>Kineosporiaceae</taxon>
        <taxon>Kineosporia</taxon>
    </lineage>
</organism>
<dbReference type="GO" id="GO:0046872">
    <property type="term" value="F:metal ion binding"/>
    <property type="evidence" value="ECO:0007669"/>
    <property type="project" value="UniProtKB-KW"/>
</dbReference>